<accession>A0AAV1X5E6</accession>
<keyword evidence="3" id="KW-1185">Reference proteome</keyword>
<evidence type="ECO:0000313" key="2">
    <source>
        <dbReference type="EMBL" id="CAL0316959.1"/>
    </source>
</evidence>
<dbReference type="EMBL" id="CAXHTB010000012">
    <property type="protein sequence ID" value="CAL0316959.1"/>
    <property type="molecule type" value="Genomic_DNA"/>
</dbReference>
<comment type="caution">
    <text evidence="2">The sequence shown here is derived from an EMBL/GenBank/DDBJ whole genome shotgun (WGS) entry which is preliminary data.</text>
</comment>
<gene>
    <name evidence="2" type="ORF">LLUT_LOCUS18019</name>
</gene>
<evidence type="ECO:0000256" key="1">
    <source>
        <dbReference type="SAM" id="MobiDB-lite"/>
    </source>
</evidence>
<proteinExistence type="predicted"/>
<sequence length="118" mass="13125">MSTSKASLALPSLSLRPLKHQHHQCLSSFSLLNPNYNPISISATFLHSYAATCPTLLSSRYVSNIALSEFDQEEDMFSEGDDEPNYKNTNNNNNNNEFKVLVGNLPFGVDNARLANIF</sequence>
<dbReference type="Proteomes" id="UP001497480">
    <property type="component" value="Unassembled WGS sequence"/>
</dbReference>
<evidence type="ECO:0000313" key="3">
    <source>
        <dbReference type="Proteomes" id="UP001497480"/>
    </source>
</evidence>
<reference evidence="2 3" key="1">
    <citation type="submission" date="2024-03" db="EMBL/GenBank/DDBJ databases">
        <authorList>
            <person name="Martinez-Hernandez J."/>
        </authorList>
    </citation>
    <scope>NUCLEOTIDE SEQUENCE [LARGE SCALE GENOMIC DNA]</scope>
</reference>
<organism evidence="2 3">
    <name type="scientific">Lupinus luteus</name>
    <name type="common">European yellow lupine</name>
    <dbReference type="NCBI Taxonomy" id="3873"/>
    <lineage>
        <taxon>Eukaryota</taxon>
        <taxon>Viridiplantae</taxon>
        <taxon>Streptophyta</taxon>
        <taxon>Embryophyta</taxon>
        <taxon>Tracheophyta</taxon>
        <taxon>Spermatophyta</taxon>
        <taxon>Magnoliopsida</taxon>
        <taxon>eudicotyledons</taxon>
        <taxon>Gunneridae</taxon>
        <taxon>Pentapetalae</taxon>
        <taxon>rosids</taxon>
        <taxon>fabids</taxon>
        <taxon>Fabales</taxon>
        <taxon>Fabaceae</taxon>
        <taxon>Papilionoideae</taxon>
        <taxon>50 kb inversion clade</taxon>
        <taxon>genistoids sensu lato</taxon>
        <taxon>core genistoids</taxon>
        <taxon>Genisteae</taxon>
        <taxon>Lupinus</taxon>
    </lineage>
</organism>
<feature type="region of interest" description="Disordered" evidence="1">
    <location>
        <begin position="73"/>
        <end position="93"/>
    </location>
</feature>
<protein>
    <submittedName>
        <fullName evidence="2">Uncharacterized protein</fullName>
    </submittedName>
</protein>
<feature type="compositionally biased region" description="Acidic residues" evidence="1">
    <location>
        <begin position="73"/>
        <end position="83"/>
    </location>
</feature>
<dbReference type="AlphaFoldDB" id="A0AAV1X5E6"/>
<name>A0AAV1X5E6_LUPLU</name>